<reference evidence="4" key="2">
    <citation type="journal article" date="2018" name="Nat. Commun.">
        <title>Extreme sensitivity to ultraviolet light in the fungal pathogen causing white-nose syndrome of bats.</title>
        <authorList>
            <person name="Palmer J.M."/>
            <person name="Drees K.P."/>
            <person name="Foster J.T."/>
            <person name="Lindner D.L."/>
        </authorList>
    </citation>
    <scope>NUCLEOTIDE SEQUENCE [LARGE SCALE GENOMIC DNA]</scope>
    <source>
        <strain evidence="4">UAMH 10579</strain>
    </source>
</reference>
<dbReference type="AlphaFoldDB" id="A0A1B8GJJ9"/>
<evidence type="ECO:0000313" key="3">
    <source>
        <dbReference type="EMBL" id="OBT96020.1"/>
    </source>
</evidence>
<sequence>MAGYKRPRCESESPADAEQSSGSVGAKKSKNANGETGSPKRKRPPRDRAEEQLLDRLDREQYEEVMKLLPNRFELAYREHYAREKFWDQFYSTEGPGTCPERRNQTLNSRVRKIVEEHRKSCPWYFWGLEGYTRERFPKKWPHFYKDGDAGDASEDSQLLYPWDELNATTASSPATPKGADKTGLWDLPSSEMEKSIEDVKLQMAEIRTVLDEKEKKANELRKKTVAMVNELQRKTVTDCAKIEAEASEKVDEVRREAAALTNKIQTEADAKFNEIQTDVSKLEEAMKEKQTVLEVQEITLAARKANDSHGNQ</sequence>
<keyword evidence="4" id="KW-1185">Reference proteome</keyword>
<dbReference type="RefSeq" id="XP_018129753.1">
    <property type="nucleotide sequence ID" value="XM_018276234.2"/>
</dbReference>
<dbReference type="OrthoDB" id="3440142at2759"/>
<dbReference type="GeneID" id="28840181"/>
<evidence type="ECO:0000313" key="4">
    <source>
        <dbReference type="Proteomes" id="UP000091956"/>
    </source>
</evidence>
<feature type="region of interest" description="Disordered" evidence="2">
    <location>
        <begin position="1"/>
        <end position="56"/>
    </location>
</feature>
<name>A0A1B8GJJ9_9PEZI</name>
<accession>A0A1B8GJJ9</accession>
<evidence type="ECO:0000256" key="1">
    <source>
        <dbReference type="SAM" id="Coils"/>
    </source>
</evidence>
<protein>
    <submittedName>
        <fullName evidence="3">Uncharacterized protein</fullName>
    </submittedName>
</protein>
<reference evidence="3 4" key="1">
    <citation type="submission" date="2016-03" db="EMBL/GenBank/DDBJ databases">
        <title>Comparative genomics of Pseudogymnoascus destructans, the fungus causing white-nose syndrome of bats.</title>
        <authorList>
            <person name="Palmer J.M."/>
            <person name="Drees K.P."/>
            <person name="Foster J.T."/>
            <person name="Lindner D.L."/>
        </authorList>
    </citation>
    <scope>NUCLEOTIDE SEQUENCE [LARGE SCALE GENOMIC DNA]</scope>
    <source>
        <strain evidence="3 4">UAMH 10579</strain>
    </source>
</reference>
<keyword evidence="1" id="KW-0175">Coiled coil</keyword>
<gene>
    <name evidence="3" type="ORF">VE01_06795</name>
</gene>
<evidence type="ECO:0000256" key="2">
    <source>
        <dbReference type="SAM" id="MobiDB-lite"/>
    </source>
</evidence>
<feature type="coiled-coil region" evidence="1">
    <location>
        <begin position="197"/>
        <end position="271"/>
    </location>
</feature>
<organism evidence="3 4">
    <name type="scientific">Pseudogymnoascus verrucosus</name>
    <dbReference type="NCBI Taxonomy" id="342668"/>
    <lineage>
        <taxon>Eukaryota</taxon>
        <taxon>Fungi</taxon>
        <taxon>Dikarya</taxon>
        <taxon>Ascomycota</taxon>
        <taxon>Pezizomycotina</taxon>
        <taxon>Leotiomycetes</taxon>
        <taxon>Thelebolales</taxon>
        <taxon>Thelebolaceae</taxon>
        <taxon>Pseudogymnoascus</taxon>
    </lineage>
</organism>
<proteinExistence type="predicted"/>
<feature type="compositionally biased region" description="Basic and acidic residues" evidence="2">
    <location>
        <begin position="46"/>
        <end position="56"/>
    </location>
</feature>
<dbReference type="Proteomes" id="UP000091956">
    <property type="component" value="Unassembled WGS sequence"/>
</dbReference>
<dbReference type="EMBL" id="KV460231">
    <property type="protein sequence ID" value="OBT96020.1"/>
    <property type="molecule type" value="Genomic_DNA"/>
</dbReference>